<evidence type="ECO:0000259" key="10">
    <source>
        <dbReference type="PROSITE" id="PS50110"/>
    </source>
</evidence>
<keyword evidence="5" id="KW-0805">Transcription regulation</keyword>
<dbReference type="Gene3D" id="1.10.8.60">
    <property type="match status" value="1"/>
</dbReference>
<reference evidence="11" key="1">
    <citation type="submission" date="2020-07" db="EMBL/GenBank/DDBJ databases">
        <title>Huge and variable diversity of episymbiotic CPR bacteria and DPANN archaea in groundwater ecosystems.</title>
        <authorList>
            <person name="He C.Y."/>
            <person name="Keren R."/>
            <person name="Whittaker M."/>
            <person name="Farag I.F."/>
            <person name="Doudna J."/>
            <person name="Cate J.H.D."/>
            <person name="Banfield J.F."/>
        </authorList>
    </citation>
    <scope>NUCLEOTIDE SEQUENCE</scope>
    <source>
        <strain evidence="11">NC_groundwater_672_Ag_B-0.1um_62_36</strain>
    </source>
</reference>
<proteinExistence type="predicted"/>
<evidence type="ECO:0000256" key="5">
    <source>
        <dbReference type="ARBA" id="ARBA00023015"/>
    </source>
</evidence>
<evidence type="ECO:0000313" key="11">
    <source>
        <dbReference type="EMBL" id="MBI2875523.1"/>
    </source>
</evidence>
<dbReference type="GO" id="GO:0000160">
    <property type="term" value="P:phosphorelay signal transduction system"/>
    <property type="evidence" value="ECO:0007669"/>
    <property type="project" value="InterPro"/>
</dbReference>
<dbReference type="InterPro" id="IPR029016">
    <property type="entry name" value="GAF-like_dom_sf"/>
</dbReference>
<comment type="caution">
    <text evidence="11">The sequence shown here is derived from an EMBL/GenBank/DDBJ whole genome shotgun (WGS) entry which is preliminary data.</text>
</comment>
<dbReference type="GO" id="GO:0006355">
    <property type="term" value="P:regulation of DNA-templated transcription"/>
    <property type="evidence" value="ECO:0007669"/>
    <property type="project" value="InterPro"/>
</dbReference>
<dbReference type="FunFam" id="3.40.50.300:FF:000006">
    <property type="entry name" value="DNA-binding transcriptional regulator NtrC"/>
    <property type="match status" value="1"/>
</dbReference>
<dbReference type="AlphaFoldDB" id="A0A932CLC8"/>
<dbReference type="Pfam" id="PF25601">
    <property type="entry name" value="AAA_lid_14"/>
    <property type="match status" value="1"/>
</dbReference>
<dbReference type="PANTHER" id="PTHR32071">
    <property type="entry name" value="TRANSCRIPTIONAL REGULATORY PROTEIN"/>
    <property type="match status" value="1"/>
</dbReference>
<dbReference type="GO" id="GO:0003677">
    <property type="term" value="F:DNA binding"/>
    <property type="evidence" value="ECO:0007669"/>
    <property type="project" value="UniProtKB-KW"/>
</dbReference>
<dbReference type="SMART" id="SM00065">
    <property type="entry name" value="GAF"/>
    <property type="match status" value="1"/>
</dbReference>
<dbReference type="SUPFAM" id="SSF52172">
    <property type="entry name" value="CheY-like"/>
    <property type="match status" value="1"/>
</dbReference>
<protein>
    <submittedName>
        <fullName evidence="11">Sigma 54-interacting transcriptional regulator</fullName>
    </submittedName>
</protein>
<evidence type="ECO:0000256" key="2">
    <source>
        <dbReference type="ARBA" id="ARBA00022741"/>
    </source>
</evidence>
<organism evidence="11 12">
    <name type="scientific">Tectimicrobiota bacterium</name>
    <dbReference type="NCBI Taxonomy" id="2528274"/>
    <lineage>
        <taxon>Bacteria</taxon>
        <taxon>Pseudomonadati</taxon>
        <taxon>Nitrospinota/Tectimicrobiota group</taxon>
        <taxon>Candidatus Tectimicrobiota</taxon>
    </lineage>
</organism>
<accession>A0A932CLC8</accession>
<evidence type="ECO:0000256" key="7">
    <source>
        <dbReference type="ARBA" id="ARBA00023163"/>
    </source>
</evidence>
<dbReference type="Gene3D" id="3.40.50.300">
    <property type="entry name" value="P-loop containing nucleotide triphosphate hydrolases"/>
    <property type="match status" value="1"/>
</dbReference>
<dbReference type="SUPFAM" id="SSF55781">
    <property type="entry name" value="GAF domain-like"/>
    <property type="match status" value="1"/>
</dbReference>
<evidence type="ECO:0000256" key="3">
    <source>
        <dbReference type="ARBA" id="ARBA00022777"/>
    </source>
</evidence>
<dbReference type="CDD" id="cd17569">
    <property type="entry name" value="REC_HupR-like"/>
    <property type="match status" value="1"/>
</dbReference>
<evidence type="ECO:0000256" key="8">
    <source>
        <dbReference type="PROSITE-ProRule" id="PRU00169"/>
    </source>
</evidence>
<dbReference type="EMBL" id="JACPRF010000040">
    <property type="protein sequence ID" value="MBI2875523.1"/>
    <property type="molecule type" value="Genomic_DNA"/>
</dbReference>
<keyword evidence="2" id="KW-0547">Nucleotide-binding</keyword>
<dbReference type="InterPro" id="IPR027417">
    <property type="entry name" value="P-loop_NTPase"/>
</dbReference>
<dbReference type="Pfam" id="PF01590">
    <property type="entry name" value="GAF"/>
    <property type="match status" value="1"/>
</dbReference>
<evidence type="ECO:0000256" key="6">
    <source>
        <dbReference type="ARBA" id="ARBA00023125"/>
    </source>
</evidence>
<evidence type="ECO:0000256" key="4">
    <source>
        <dbReference type="ARBA" id="ARBA00022840"/>
    </source>
</evidence>
<feature type="domain" description="Sigma-54 factor interaction" evidence="9">
    <location>
        <begin position="324"/>
        <end position="534"/>
    </location>
</feature>
<keyword evidence="4" id="KW-0067">ATP-binding</keyword>
<keyword evidence="3" id="KW-0418">Kinase</keyword>
<dbReference type="GO" id="GO:0016301">
    <property type="term" value="F:kinase activity"/>
    <property type="evidence" value="ECO:0007669"/>
    <property type="project" value="UniProtKB-KW"/>
</dbReference>
<name>A0A932CLC8_UNCTE</name>
<dbReference type="Pfam" id="PF00158">
    <property type="entry name" value="Sigma54_activat"/>
    <property type="match status" value="1"/>
</dbReference>
<sequence length="534" mass="60556">MSKSPYTILVVDDEIHNLEALERAFRGEYRVLTAQSGAEALQVLEQEEVALIITDQRMPGMTGIELLQRSIQYFPKAIRMILTSYTDADELLEAINTGQVYRYILKPWNPKELKITVKRALESYHLSLELERRMQELAILYDISKSLNSLIEVEEVLRFISLKTRELLKAEASSILLWDKASDELFFPLAGQDGHPNHHRYPARLGIGGWVIREGQPLLVPQVQGDTRFDPQIDGETGMTVSSLLCAPLQSKGRVVGAIEVKNRLDRPFEGQDLRLLSALAGHIATSLENARLYQELVQSKDQLADENIYLRQEVERKYRFDQIIGRNAKMIQIFDLLEKVIDTPTTVLIQGETGTGKEMVARCIHYNSGRKDRRFVAQNCGALPESLLESELFGHRKGSFTGAVADKKGLFEVAHAGTIFLDEIGETSPAMQVRLLRVLEEGEIRPVGDTQTRMVDVRVVAATNRDLQKEVEAGRFREDLYYRLHVFPITLPPLRERRDDIPLLAQHFLKKYAQRMGKQLSGFSSEAMDALQA</sequence>
<dbReference type="Proteomes" id="UP000769766">
    <property type="component" value="Unassembled WGS sequence"/>
</dbReference>
<keyword evidence="8" id="KW-0597">Phosphoprotein</keyword>
<keyword evidence="6" id="KW-0238">DNA-binding</keyword>
<dbReference type="InterPro" id="IPR003593">
    <property type="entry name" value="AAA+_ATPase"/>
</dbReference>
<keyword evidence="7" id="KW-0804">Transcription</keyword>
<dbReference type="PROSITE" id="PS50110">
    <property type="entry name" value="RESPONSE_REGULATORY"/>
    <property type="match status" value="1"/>
</dbReference>
<dbReference type="InterPro" id="IPR058031">
    <property type="entry name" value="AAA_lid_NorR"/>
</dbReference>
<feature type="domain" description="Response regulatory" evidence="10">
    <location>
        <begin position="7"/>
        <end position="121"/>
    </location>
</feature>
<dbReference type="PANTHER" id="PTHR32071:SF113">
    <property type="entry name" value="ALGINATE BIOSYNTHESIS TRANSCRIPTIONAL REGULATORY PROTEIN ALGB"/>
    <property type="match status" value="1"/>
</dbReference>
<dbReference type="SMART" id="SM00382">
    <property type="entry name" value="AAA"/>
    <property type="match status" value="1"/>
</dbReference>
<dbReference type="CDD" id="cd00009">
    <property type="entry name" value="AAA"/>
    <property type="match status" value="1"/>
</dbReference>
<dbReference type="InterPro" id="IPR025662">
    <property type="entry name" value="Sigma_54_int_dom_ATP-bd_1"/>
</dbReference>
<dbReference type="SUPFAM" id="SSF52540">
    <property type="entry name" value="P-loop containing nucleoside triphosphate hydrolases"/>
    <property type="match status" value="1"/>
</dbReference>
<dbReference type="Gene3D" id="3.40.50.2300">
    <property type="match status" value="1"/>
</dbReference>
<evidence type="ECO:0000256" key="1">
    <source>
        <dbReference type="ARBA" id="ARBA00022679"/>
    </source>
</evidence>
<feature type="modified residue" description="4-aspartylphosphate" evidence="8">
    <location>
        <position position="55"/>
    </location>
</feature>
<dbReference type="InterPro" id="IPR003018">
    <property type="entry name" value="GAF"/>
</dbReference>
<dbReference type="InterPro" id="IPR002078">
    <property type="entry name" value="Sigma_54_int"/>
</dbReference>
<evidence type="ECO:0000313" key="12">
    <source>
        <dbReference type="Proteomes" id="UP000769766"/>
    </source>
</evidence>
<dbReference type="PROSITE" id="PS50045">
    <property type="entry name" value="SIGMA54_INTERACT_4"/>
    <property type="match status" value="1"/>
</dbReference>
<gene>
    <name evidence="11" type="ORF">HYY20_01430</name>
</gene>
<dbReference type="InterPro" id="IPR011006">
    <property type="entry name" value="CheY-like_superfamily"/>
</dbReference>
<keyword evidence="1" id="KW-0808">Transferase</keyword>
<evidence type="ECO:0000259" key="9">
    <source>
        <dbReference type="PROSITE" id="PS50045"/>
    </source>
</evidence>
<dbReference type="Pfam" id="PF00072">
    <property type="entry name" value="Response_reg"/>
    <property type="match status" value="1"/>
</dbReference>
<dbReference type="GO" id="GO:0005524">
    <property type="term" value="F:ATP binding"/>
    <property type="evidence" value="ECO:0007669"/>
    <property type="project" value="UniProtKB-KW"/>
</dbReference>
<dbReference type="PROSITE" id="PS00675">
    <property type="entry name" value="SIGMA54_INTERACT_1"/>
    <property type="match status" value="1"/>
</dbReference>
<dbReference type="SMART" id="SM00448">
    <property type="entry name" value="REC"/>
    <property type="match status" value="1"/>
</dbReference>
<dbReference type="InterPro" id="IPR001789">
    <property type="entry name" value="Sig_transdc_resp-reg_receiver"/>
</dbReference>
<dbReference type="Gene3D" id="3.30.450.40">
    <property type="match status" value="1"/>
</dbReference>